<gene>
    <name evidence="4" type="ORF">HNQ34_003064</name>
</gene>
<dbReference type="GO" id="GO:0003676">
    <property type="term" value="F:nucleic acid binding"/>
    <property type="evidence" value="ECO:0007669"/>
    <property type="project" value="InterPro"/>
</dbReference>
<evidence type="ECO:0000313" key="5">
    <source>
        <dbReference type="Proteomes" id="UP000520011"/>
    </source>
</evidence>
<accession>A0A7W8ISM2</accession>
<dbReference type="RefSeq" id="WP_063193540.1">
    <property type="nucleotide sequence ID" value="NZ_JACHEP010000024.1"/>
</dbReference>
<feature type="domain" description="Piwi" evidence="3">
    <location>
        <begin position="111"/>
        <end position="404"/>
    </location>
</feature>
<dbReference type="PROSITE" id="PS50822">
    <property type="entry name" value="PIWI"/>
    <property type="match status" value="1"/>
</dbReference>
<name>A0A7W8ISM2_9BACL</name>
<dbReference type="Pfam" id="PF02171">
    <property type="entry name" value="Piwi"/>
    <property type="match status" value="1"/>
</dbReference>
<dbReference type="Gene3D" id="3.40.50.2300">
    <property type="match status" value="1"/>
</dbReference>
<dbReference type="EMBL" id="JACHEP010000024">
    <property type="protein sequence ID" value="MBB5325958.1"/>
    <property type="molecule type" value="Genomic_DNA"/>
</dbReference>
<dbReference type="SMART" id="SM00950">
    <property type="entry name" value="Piwi"/>
    <property type="match status" value="1"/>
</dbReference>
<comment type="similarity">
    <text evidence="1">Belongs to the argonaute family. Long pAgo subfamily.</text>
</comment>
<evidence type="ECO:0000256" key="1">
    <source>
        <dbReference type="ARBA" id="ARBA00035012"/>
    </source>
</evidence>
<protein>
    <recommendedName>
        <fullName evidence="2">Protein argonaute</fullName>
    </recommendedName>
</protein>
<sequence>MKTYIFSNGKESNSQVQGLKTYGPLANLDKEPLFVFMFESQDRNEALELYSSLLGKTYTNIFAGMESVYKIKLAKENVKHIIIPSLTKEGLQVVEQELQTIVESHQDKKVIGIFVMNEKVPSSITGFSPYHYVKYIFTEKRIPLQTVRCERIAARDGLKWSVGNIGLQIFAKLGGIPWKVKPSNDKCIIFGLGCAHKKDELGNINKYFAYSVCMDSSGIYRKINVLGDAKERTDYILQLRENIKSVISENLDGSIEKCVIHLPFKIKNDEIRYIKSSVQEIAHLYSDIEFQFIKINTDNKFFGYAENNSKVPYESSYIQLSSNEFLVWFEGLQYGKELVKKKVGNPVHIEFMQIDELDPEKKRRYLQDIINLSGANWRGFNAKLSPISIYYPNIIANFISEFREFQPEGDVDLTNFYIPWFL</sequence>
<dbReference type="AlphaFoldDB" id="A0A7W8ISM2"/>
<dbReference type="InterPro" id="IPR036397">
    <property type="entry name" value="RNaseH_sf"/>
</dbReference>
<dbReference type="InterPro" id="IPR003165">
    <property type="entry name" value="Piwi"/>
</dbReference>
<organism evidence="4 5">
    <name type="scientific">Anoxybacteroides tepidamans</name>
    <dbReference type="NCBI Taxonomy" id="265948"/>
    <lineage>
        <taxon>Bacteria</taxon>
        <taxon>Bacillati</taxon>
        <taxon>Bacillota</taxon>
        <taxon>Bacilli</taxon>
        <taxon>Bacillales</taxon>
        <taxon>Anoxybacillaceae</taxon>
        <taxon>Anoxybacteroides</taxon>
    </lineage>
</organism>
<keyword evidence="5" id="KW-1185">Reference proteome</keyword>
<dbReference type="Proteomes" id="UP000520011">
    <property type="component" value="Unassembled WGS sequence"/>
</dbReference>
<reference evidence="4 5" key="1">
    <citation type="submission" date="2020-08" db="EMBL/GenBank/DDBJ databases">
        <title>Genomic Encyclopedia of Type Strains, Phase IV (KMG-IV): sequencing the most valuable type-strain genomes for metagenomic binning, comparative biology and taxonomic classification.</title>
        <authorList>
            <person name="Goeker M."/>
        </authorList>
    </citation>
    <scope>NUCLEOTIDE SEQUENCE [LARGE SCALE GENOMIC DNA]</scope>
    <source>
        <strain evidence="4 5">DSM 16325</strain>
    </source>
</reference>
<dbReference type="Gene3D" id="3.30.420.10">
    <property type="entry name" value="Ribonuclease H-like superfamily/Ribonuclease H"/>
    <property type="match status" value="1"/>
</dbReference>
<dbReference type="SUPFAM" id="SSF53098">
    <property type="entry name" value="Ribonuclease H-like"/>
    <property type="match status" value="1"/>
</dbReference>
<evidence type="ECO:0000256" key="2">
    <source>
        <dbReference type="ARBA" id="ARBA00035032"/>
    </source>
</evidence>
<evidence type="ECO:0000259" key="3">
    <source>
        <dbReference type="PROSITE" id="PS50822"/>
    </source>
</evidence>
<proteinExistence type="inferred from homology"/>
<dbReference type="InterPro" id="IPR012337">
    <property type="entry name" value="RNaseH-like_sf"/>
</dbReference>
<evidence type="ECO:0000313" key="4">
    <source>
        <dbReference type="EMBL" id="MBB5325958.1"/>
    </source>
</evidence>
<comment type="caution">
    <text evidence="4">The sequence shown here is derived from an EMBL/GenBank/DDBJ whole genome shotgun (WGS) entry which is preliminary data.</text>
</comment>